<proteinExistence type="predicted"/>
<reference evidence="2" key="2">
    <citation type="journal article" date="2023" name="IMA Fungus">
        <title>Comparative genomic study of the Penicillium genus elucidates a diverse pangenome and 15 lateral gene transfer events.</title>
        <authorList>
            <person name="Petersen C."/>
            <person name="Sorensen T."/>
            <person name="Nielsen M.R."/>
            <person name="Sondergaard T.E."/>
            <person name="Sorensen J.L."/>
            <person name="Fitzpatrick D.A."/>
            <person name="Frisvad J.C."/>
            <person name="Nielsen K.L."/>
        </authorList>
    </citation>
    <scope>NUCLEOTIDE SEQUENCE</scope>
    <source>
        <strain evidence="2">IBT 30069</strain>
    </source>
</reference>
<evidence type="ECO:0000256" key="1">
    <source>
        <dbReference type="SAM" id="MobiDB-lite"/>
    </source>
</evidence>
<keyword evidence="3" id="KW-1185">Reference proteome</keyword>
<protein>
    <submittedName>
        <fullName evidence="2">Uncharacterized protein</fullName>
    </submittedName>
</protein>
<feature type="region of interest" description="Disordered" evidence="1">
    <location>
        <begin position="1"/>
        <end position="96"/>
    </location>
</feature>
<dbReference type="Proteomes" id="UP001149165">
    <property type="component" value="Unassembled WGS sequence"/>
</dbReference>
<dbReference type="OrthoDB" id="4349470at2759"/>
<dbReference type="EMBL" id="JAPQKH010000001">
    <property type="protein sequence ID" value="KAJ5115928.1"/>
    <property type="molecule type" value="Genomic_DNA"/>
</dbReference>
<organism evidence="2 3">
    <name type="scientific">Penicillium angulare</name>
    <dbReference type="NCBI Taxonomy" id="116970"/>
    <lineage>
        <taxon>Eukaryota</taxon>
        <taxon>Fungi</taxon>
        <taxon>Dikarya</taxon>
        <taxon>Ascomycota</taxon>
        <taxon>Pezizomycotina</taxon>
        <taxon>Eurotiomycetes</taxon>
        <taxon>Eurotiomycetidae</taxon>
        <taxon>Eurotiales</taxon>
        <taxon>Aspergillaceae</taxon>
        <taxon>Penicillium</taxon>
    </lineage>
</organism>
<dbReference type="AlphaFoldDB" id="A0A9W9GD70"/>
<accession>A0A9W9GD70</accession>
<comment type="caution">
    <text evidence="2">The sequence shown here is derived from an EMBL/GenBank/DDBJ whole genome shotgun (WGS) entry which is preliminary data.</text>
</comment>
<feature type="compositionally biased region" description="Basic and acidic residues" evidence="1">
    <location>
        <begin position="1"/>
        <end position="24"/>
    </location>
</feature>
<reference evidence="2" key="1">
    <citation type="submission" date="2022-11" db="EMBL/GenBank/DDBJ databases">
        <authorList>
            <person name="Petersen C."/>
        </authorList>
    </citation>
    <scope>NUCLEOTIDE SEQUENCE</scope>
    <source>
        <strain evidence="2">IBT 30069</strain>
    </source>
</reference>
<evidence type="ECO:0000313" key="2">
    <source>
        <dbReference type="EMBL" id="KAJ5115928.1"/>
    </source>
</evidence>
<evidence type="ECO:0000313" key="3">
    <source>
        <dbReference type="Proteomes" id="UP001149165"/>
    </source>
</evidence>
<name>A0A9W9GD70_9EURO</name>
<gene>
    <name evidence="2" type="ORF">N7456_000276</name>
</gene>
<sequence length="96" mass="10857">MSTRFSQDDKYRDEIIQMEDEKYGSGHHRHVNHDSDPRKVGPYRVAHREPQGRRSPTTSNKAKGSSGSAAKRHDQSKNARTTHIHPNSDVPDVPGE</sequence>